<feature type="domain" description="G-protein coupled receptors family 1 profile" evidence="10">
    <location>
        <begin position="1"/>
        <end position="120"/>
    </location>
</feature>
<accession>A0A1I7YGM4</accession>
<dbReference type="PROSITE" id="PS50262">
    <property type="entry name" value="G_PROTEIN_RECEP_F1_2"/>
    <property type="match status" value="1"/>
</dbReference>
<evidence type="ECO:0000256" key="8">
    <source>
        <dbReference type="SAM" id="MobiDB-lite"/>
    </source>
</evidence>
<proteinExistence type="predicted"/>
<dbReference type="GO" id="GO:0016020">
    <property type="term" value="C:membrane"/>
    <property type="evidence" value="ECO:0007669"/>
    <property type="project" value="UniProtKB-SubCell"/>
</dbReference>
<evidence type="ECO:0000313" key="12">
    <source>
        <dbReference type="WBParaSite" id="L893_g16139.t1"/>
    </source>
</evidence>
<reference evidence="12" key="1">
    <citation type="submission" date="2016-11" db="UniProtKB">
        <authorList>
            <consortium name="WormBaseParasite"/>
        </authorList>
    </citation>
    <scope>IDENTIFICATION</scope>
</reference>
<evidence type="ECO:0000256" key="3">
    <source>
        <dbReference type="ARBA" id="ARBA00018873"/>
    </source>
</evidence>
<comment type="subcellular location">
    <subcellularLocation>
        <location evidence="2">Membrane</location>
    </subcellularLocation>
</comment>
<dbReference type="GO" id="GO:0004997">
    <property type="term" value="F:thyrotropin-releasing hormone receptor activity"/>
    <property type="evidence" value="ECO:0007669"/>
    <property type="project" value="InterPro"/>
</dbReference>
<dbReference type="Pfam" id="PF00001">
    <property type="entry name" value="7tm_1"/>
    <property type="match status" value="1"/>
</dbReference>
<evidence type="ECO:0000313" key="11">
    <source>
        <dbReference type="Proteomes" id="UP000095287"/>
    </source>
</evidence>
<dbReference type="InterPro" id="IPR000276">
    <property type="entry name" value="GPCR_Rhodpsn"/>
</dbReference>
<sequence>MFLYMIIYGKIAFTLKKNDIRHQVTKKSHSNNGSRKSAVLTSTSSNGTTATTATCDFQITRGGHKGSAKKSKNSVVKMLALVVLVFAVCWLPYRAMVMYNSFAHIIWDPDWFVLPSALSL</sequence>
<dbReference type="PANTHER" id="PTHR46061">
    <property type="entry name" value="THYROTROPIN-RELEASING HORMONE RECEPTOR"/>
    <property type="match status" value="1"/>
</dbReference>
<keyword evidence="5 9" id="KW-1133">Transmembrane helix</keyword>
<feature type="region of interest" description="Disordered" evidence="8">
    <location>
        <begin position="24"/>
        <end position="48"/>
    </location>
</feature>
<evidence type="ECO:0000256" key="1">
    <source>
        <dbReference type="ARBA" id="ARBA00004100"/>
    </source>
</evidence>
<evidence type="ECO:0000256" key="5">
    <source>
        <dbReference type="ARBA" id="ARBA00022989"/>
    </source>
</evidence>
<evidence type="ECO:0000256" key="7">
    <source>
        <dbReference type="ARBA" id="ARBA00032251"/>
    </source>
</evidence>
<name>A0A1I7YGM4_9BILA</name>
<dbReference type="SUPFAM" id="SSF81321">
    <property type="entry name" value="Family A G protein-coupled receptor-like"/>
    <property type="match status" value="1"/>
</dbReference>
<organism evidence="11 12">
    <name type="scientific">Steinernema glaseri</name>
    <dbReference type="NCBI Taxonomy" id="37863"/>
    <lineage>
        <taxon>Eukaryota</taxon>
        <taxon>Metazoa</taxon>
        <taxon>Ecdysozoa</taxon>
        <taxon>Nematoda</taxon>
        <taxon>Chromadorea</taxon>
        <taxon>Rhabditida</taxon>
        <taxon>Tylenchina</taxon>
        <taxon>Panagrolaimomorpha</taxon>
        <taxon>Strongyloidoidea</taxon>
        <taxon>Steinernematidae</taxon>
        <taxon>Steinernema</taxon>
    </lineage>
</organism>
<dbReference type="InterPro" id="IPR002120">
    <property type="entry name" value="TRH_rcpt_1"/>
</dbReference>
<keyword evidence="6 9" id="KW-0472">Membrane</keyword>
<feature type="transmembrane region" description="Helical" evidence="9">
    <location>
        <begin position="75"/>
        <end position="93"/>
    </location>
</feature>
<evidence type="ECO:0000256" key="6">
    <source>
        <dbReference type="ARBA" id="ARBA00023136"/>
    </source>
</evidence>
<comment type="function">
    <text evidence="1">Receptor for thyrotropin-releasing hormone (TRH). Upon ligand binding, this G-protein-coupled receptor triggers activation of the phosphatidylinositol (IP3)-calcium-protein kinase C (PKC) pathway.</text>
</comment>
<evidence type="ECO:0000256" key="2">
    <source>
        <dbReference type="ARBA" id="ARBA00004370"/>
    </source>
</evidence>
<dbReference type="Proteomes" id="UP000095287">
    <property type="component" value="Unplaced"/>
</dbReference>
<dbReference type="AlphaFoldDB" id="A0A1I7YGM4"/>
<dbReference type="Gene3D" id="1.20.1070.10">
    <property type="entry name" value="Rhodopsin 7-helix transmembrane proteins"/>
    <property type="match status" value="1"/>
</dbReference>
<evidence type="ECO:0000259" key="10">
    <source>
        <dbReference type="PROSITE" id="PS50262"/>
    </source>
</evidence>
<keyword evidence="11" id="KW-1185">Reference proteome</keyword>
<dbReference type="InterPro" id="IPR017452">
    <property type="entry name" value="GPCR_Rhodpsn_7TM"/>
</dbReference>
<evidence type="ECO:0000256" key="4">
    <source>
        <dbReference type="ARBA" id="ARBA00022692"/>
    </source>
</evidence>
<protein>
    <recommendedName>
        <fullName evidence="3">Thyrotropin-releasing hormone receptor</fullName>
    </recommendedName>
    <alternativeName>
        <fullName evidence="7">Thyroliberin receptor</fullName>
    </alternativeName>
</protein>
<dbReference type="WBParaSite" id="L893_g16139.t1">
    <property type="protein sequence ID" value="L893_g16139.t1"/>
    <property type="gene ID" value="L893_g16139"/>
</dbReference>
<dbReference type="PANTHER" id="PTHR46061:SF3">
    <property type="entry name" value="THYROTROPIN-RELEASING HORMONE RECEPTOR"/>
    <property type="match status" value="1"/>
</dbReference>
<keyword evidence="4 9" id="KW-0812">Transmembrane</keyword>
<evidence type="ECO:0000256" key="9">
    <source>
        <dbReference type="SAM" id="Phobius"/>
    </source>
</evidence>